<protein>
    <recommendedName>
        <fullName evidence="3 5">GTP cyclohydrolase 1 type 2 homolog</fullName>
    </recommendedName>
</protein>
<name>A0A1I1FQD9_9SPHI</name>
<feature type="binding site" evidence="6">
    <location>
        <position position="64"/>
    </location>
    <ligand>
        <name>a divalent metal cation</name>
        <dbReference type="ChEBI" id="CHEBI:60240"/>
        <label>2</label>
    </ligand>
</feature>
<dbReference type="AlphaFoldDB" id="A0A1I1FQD9"/>
<evidence type="ECO:0000256" key="5">
    <source>
        <dbReference type="PIRNR" id="PIRNR037489"/>
    </source>
</evidence>
<dbReference type="FunFam" id="3.30.70.120:FF:000006">
    <property type="entry name" value="GTP cyclohydrolase 1 type 2 homolog"/>
    <property type="match status" value="1"/>
</dbReference>
<gene>
    <name evidence="7" type="ORF">SAMN05421747_10397</name>
</gene>
<organism evidence="7 8">
    <name type="scientific">Parapedobacter composti</name>
    <dbReference type="NCBI Taxonomy" id="623281"/>
    <lineage>
        <taxon>Bacteria</taxon>
        <taxon>Pseudomonadati</taxon>
        <taxon>Bacteroidota</taxon>
        <taxon>Sphingobacteriia</taxon>
        <taxon>Sphingobacteriales</taxon>
        <taxon>Sphingobacteriaceae</taxon>
        <taxon>Parapedobacter</taxon>
    </lineage>
</organism>
<dbReference type="SUPFAM" id="SSF102705">
    <property type="entry name" value="NIF3 (NGG1p interacting factor 3)-like"/>
    <property type="match status" value="1"/>
</dbReference>
<proteinExistence type="inferred from homology"/>
<comment type="subunit">
    <text evidence="2">Homohexamer.</text>
</comment>
<dbReference type="RefSeq" id="WP_090971888.1">
    <property type="nucleotide sequence ID" value="NZ_FOLL01000003.1"/>
</dbReference>
<evidence type="ECO:0000313" key="8">
    <source>
        <dbReference type="Proteomes" id="UP000199577"/>
    </source>
</evidence>
<evidence type="ECO:0000256" key="1">
    <source>
        <dbReference type="ARBA" id="ARBA00006964"/>
    </source>
</evidence>
<feature type="binding site" evidence="6">
    <location>
        <position position="103"/>
    </location>
    <ligand>
        <name>a divalent metal cation</name>
        <dbReference type="ChEBI" id="CHEBI:60240"/>
        <label>1</label>
    </ligand>
</feature>
<evidence type="ECO:0000256" key="6">
    <source>
        <dbReference type="PIRSR" id="PIRSR602678-1"/>
    </source>
</evidence>
<accession>A0A1I1FQD9</accession>
<sequence length="365" mass="40227">MLLRELTAYLESVAPPAYQESYDNSGLLVGDPSREVHRALISLDCTEAVVDEAIALGCDVIVSHHPIVFKGLKRFNGNTYVERVVMKAIKHDIALYAIHTNLDNVMGGVNGKIAERLGLQHTAILSPKEGLLNKLVVFVPESHAEQVRDALFAAGAGHIGNYDECSFNVQGFGTFRAGDGANPFVGSRGERHREPEVRVEVVYPAAHERAVLLGLFEAHPYEEVAYDIFRLQNPYAQVGSGLIGQLETPMAETDFLRLLKERLGARVIRHTAFRGREVARVAVCGGAGGFLLGQAIRSGADVFVTADYKYHEFFDAEGKIVIADVGHFESEQFTQQLLLEIIQKKFPTFAVRLTGIDTNPIKYYS</sequence>
<dbReference type="GO" id="GO:0005737">
    <property type="term" value="C:cytoplasm"/>
    <property type="evidence" value="ECO:0007669"/>
    <property type="project" value="TreeGrafter"/>
</dbReference>
<evidence type="ECO:0000256" key="3">
    <source>
        <dbReference type="ARBA" id="ARBA00022112"/>
    </source>
</evidence>
<dbReference type="PIRSF" id="PIRSF037489">
    <property type="entry name" value="UCP037489_NIF3_YqfO"/>
    <property type="match status" value="1"/>
</dbReference>
<dbReference type="InterPro" id="IPR017221">
    <property type="entry name" value="DUF34/NIF3_bac"/>
</dbReference>
<feature type="binding site" evidence="6">
    <location>
        <position position="65"/>
    </location>
    <ligand>
        <name>a divalent metal cation</name>
        <dbReference type="ChEBI" id="CHEBI:60240"/>
        <label>1</label>
    </ligand>
</feature>
<reference evidence="7 8" key="1">
    <citation type="submission" date="2016-10" db="EMBL/GenBank/DDBJ databases">
        <authorList>
            <person name="de Groot N.N."/>
        </authorList>
    </citation>
    <scope>NUCLEOTIDE SEQUENCE [LARGE SCALE GENOMIC DNA]</scope>
    <source>
        <strain evidence="7 8">DSM 22900</strain>
    </source>
</reference>
<feature type="binding site" evidence="6">
    <location>
        <position position="331"/>
    </location>
    <ligand>
        <name>a divalent metal cation</name>
        <dbReference type="ChEBI" id="CHEBI:60240"/>
        <label>1</label>
    </ligand>
</feature>
<keyword evidence="8" id="KW-1185">Reference proteome</keyword>
<evidence type="ECO:0000256" key="4">
    <source>
        <dbReference type="ARBA" id="ARBA00022723"/>
    </source>
</evidence>
<comment type="similarity">
    <text evidence="1 5">Belongs to the GTP cyclohydrolase I type 2/NIF3 family.</text>
</comment>
<dbReference type="InterPro" id="IPR002678">
    <property type="entry name" value="DUF34/NIF3"/>
</dbReference>
<dbReference type="Gene3D" id="3.30.70.120">
    <property type="match status" value="1"/>
</dbReference>
<dbReference type="Gene3D" id="3.40.1390.30">
    <property type="entry name" value="NIF3 (NGG1p interacting factor 3)-like"/>
    <property type="match status" value="1"/>
</dbReference>
<dbReference type="PANTHER" id="PTHR13799">
    <property type="entry name" value="NGG1 INTERACTING FACTOR 3"/>
    <property type="match status" value="1"/>
</dbReference>
<dbReference type="Proteomes" id="UP000199577">
    <property type="component" value="Unassembled WGS sequence"/>
</dbReference>
<dbReference type="GO" id="GO:0046872">
    <property type="term" value="F:metal ion binding"/>
    <property type="evidence" value="ECO:0007669"/>
    <property type="project" value="UniProtKB-UniRule"/>
</dbReference>
<dbReference type="Pfam" id="PF01784">
    <property type="entry name" value="DUF34_NIF3"/>
    <property type="match status" value="1"/>
</dbReference>
<evidence type="ECO:0000313" key="7">
    <source>
        <dbReference type="EMBL" id="SFC01555.1"/>
    </source>
</evidence>
<evidence type="ECO:0000256" key="2">
    <source>
        <dbReference type="ARBA" id="ARBA00011643"/>
    </source>
</evidence>
<dbReference type="PANTHER" id="PTHR13799:SF14">
    <property type="entry name" value="GTP CYCLOHYDROLASE 1 TYPE 2 HOMOLOG"/>
    <property type="match status" value="1"/>
</dbReference>
<keyword evidence="4 5" id="KW-0479">Metal-binding</keyword>
<feature type="binding site" evidence="6">
    <location>
        <position position="327"/>
    </location>
    <ligand>
        <name>a divalent metal cation</name>
        <dbReference type="ChEBI" id="CHEBI:60240"/>
        <label>1</label>
    </ligand>
</feature>
<dbReference type="NCBIfam" id="TIGR00486">
    <property type="entry name" value="YbgI_SA1388"/>
    <property type="match status" value="1"/>
</dbReference>
<dbReference type="InterPro" id="IPR036069">
    <property type="entry name" value="DUF34/NIF3_sf"/>
</dbReference>
<dbReference type="FunFam" id="3.40.1390.30:FF:000001">
    <property type="entry name" value="GTP cyclohydrolase 1 type 2"/>
    <property type="match status" value="1"/>
</dbReference>
<dbReference type="STRING" id="623281.SAMN05421747_10397"/>
<dbReference type="InterPro" id="IPR015867">
    <property type="entry name" value="N-reg_PII/ATP_PRibTrfase_C"/>
</dbReference>
<dbReference type="OrthoDB" id="9792792at2"/>
<dbReference type="EMBL" id="FOLL01000003">
    <property type="protein sequence ID" value="SFC01555.1"/>
    <property type="molecule type" value="Genomic_DNA"/>
</dbReference>